<sequence>MRQLNTSGLILDFMIANSWKSKVAIDLKNRENREKSEENISGKLFTNDRRLLVRNHQAITVTGHRYQAIRSIYGILAMERIIAGDWSELAKGMKWNDLEDGKARGLKATYARKKNVIRHVRIGSPWGNRNRNISLFTLHKDSQLLRAAPYLELQADILMWITSRLRMFKALHNQKFSKQFKARSSNCLNGSELAESFDSKLDIMFTISRAKSEQLKFPHTFTTSPTLFIRHCNREMQERRYKMWLKTNLDMILCRRNSATRNHLFDERSIQPLVATEDNEITVTHSNWFGPLKCKLVHITNTLTNMMSIYSFGLVNLAISCILHSAIDKILSMKTFQSFVPRRRHCGHNAAAFVARVRHYPALWDFGLLSMLTTCSNARFHRWMLRPADRAH</sequence>
<keyword evidence="2" id="KW-1185">Reference proteome</keyword>
<evidence type="ECO:0000313" key="2">
    <source>
        <dbReference type="Proteomes" id="UP000007755"/>
    </source>
</evidence>
<evidence type="ECO:0000313" key="1">
    <source>
        <dbReference type="EMBL" id="EGI70708.1"/>
    </source>
</evidence>
<organism evidence="2">
    <name type="scientific">Acromyrmex echinatior</name>
    <name type="common">Panamanian leafcutter ant</name>
    <name type="synonym">Acromyrmex octospinosus echinatior</name>
    <dbReference type="NCBI Taxonomy" id="103372"/>
    <lineage>
        <taxon>Eukaryota</taxon>
        <taxon>Metazoa</taxon>
        <taxon>Ecdysozoa</taxon>
        <taxon>Arthropoda</taxon>
        <taxon>Hexapoda</taxon>
        <taxon>Insecta</taxon>
        <taxon>Pterygota</taxon>
        <taxon>Neoptera</taxon>
        <taxon>Endopterygota</taxon>
        <taxon>Hymenoptera</taxon>
        <taxon>Apocrita</taxon>
        <taxon>Aculeata</taxon>
        <taxon>Formicoidea</taxon>
        <taxon>Formicidae</taxon>
        <taxon>Myrmicinae</taxon>
        <taxon>Acromyrmex</taxon>
    </lineage>
</organism>
<reference evidence="1" key="1">
    <citation type="submission" date="2011-02" db="EMBL/GenBank/DDBJ databases">
        <title>The genome of the leaf-cutting ant Acromyrmex echinatior suggests key adaptations to social evolution and fungus farming.</title>
        <authorList>
            <person name="Nygaard S."/>
            <person name="Zhang G."/>
        </authorList>
    </citation>
    <scope>NUCLEOTIDE SEQUENCE</scope>
</reference>
<accession>F4W512</accession>
<dbReference type="EMBL" id="GL887596">
    <property type="protein sequence ID" value="EGI70708.1"/>
    <property type="molecule type" value="Genomic_DNA"/>
</dbReference>
<protein>
    <submittedName>
        <fullName evidence="1">Uncharacterized protein</fullName>
    </submittedName>
</protein>
<gene>
    <name evidence="1" type="ORF">G5I_00500</name>
</gene>
<dbReference type="Proteomes" id="UP000007755">
    <property type="component" value="Unassembled WGS sequence"/>
</dbReference>
<dbReference type="InParanoid" id="F4W512"/>
<proteinExistence type="predicted"/>
<name>F4W512_ACREC</name>
<dbReference type="AlphaFoldDB" id="F4W512"/>